<dbReference type="Proteomes" id="UP000290870">
    <property type="component" value="Unassembled WGS sequence"/>
</dbReference>
<dbReference type="AlphaFoldDB" id="A0A4Q0ZKQ2"/>
<proteinExistence type="predicted"/>
<dbReference type="Pfam" id="PF02899">
    <property type="entry name" value="Phage_int_SAM_1"/>
    <property type="match status" value="1"/>
</dbReference>
<dbReference type="Gene3D" id="1.10.443.10">
    <property type="entry name" value="Intergrase catalytic core"/>
    <property type="match status" value="1"/>
</dbReference>
<accession>A0A4Q0ZKQ2</accession>
<keyword evidence="2" id="KW-0229">DNA integration</keyword>
<evidence type="ECO:0000256" key="3">
    <source>
        <dbReference type="ARBA" id="ARBA00023125"/>
    </source>
</evidence>
<dbReference type="InterPro" id="IPR010998">
    <property type="entry name" value="Integrase_recombinase_N"/>
</dbReference>
<dbReference type="Gene3D" id="1.10.150.130">
    <property type="match status" value="1"/>
</dbReference>
<protein>
    <submittedName>
        <fullName evidence="8">Integrase</fullName>
    </submittedName>
</protein>
<dbReference type="PANTHER" id="PTHR30349">
    <property type="entry name" value="PHAGE INTEGRASE-RELATED"/>
    <property type="match status" value="1"/>
</dbReference>
<dbReference type="GO" id="GO:0006310">
    <property type="term" value="P:DNA recombination"/>
    <property type="evidence" value="ECO:0007669"/>
    <property type="project" value="UniProtKB-KW"/>
</dbReference>
<evidence type="ECO:0000259" key="6">
    <source>
        <dbReference type="PROSITE" id="PS51898"/>
    </source>
</evidence>
<dbReference type="OrthoDB" id="283809at2"/>
<dbReference type="Pfam" id="PF00589">
    <property type="entry name" value="Phage_integrase"/>
    <property type="match status" value="1"/>
</dbReference>
<keyword evidence="4" id="KW-0233">DNA recombination</keyword>
<evidence type="ECO:0000256" key="2">
    <source>
        <dbReference type="ARBA" id="ARBA00022908"/>
    </source>
</evidence>
<dbReference type="InterPro" id="IPR011010">
    <property type="entry name" value="DNA_brk_join_enz"/>
</dbReference>
<dbReference type="EMBL" id="PDJZ01000006">
    <property type="protein sequence ID" value="RXJ84078.1"/>
    <property type="molecule type" value="Genomic_DNA"/>
</dbReference>
<dbReference type="InterPro" id="IPR050090">
    <property type="entry name" value="Tyrosine_recombinase_XerCD"/>
</dbReference>
<dbReference type="RefSeq" id="WP_128986509.1">
    <property type="nucleotide sequence ID" value="NZ_PDJZ01000006.1"/>
</dbReference>
<dbReference type="InterPro" id="IPR044068">
    <property type="entry name" value="CB"/>
</dbReference>
<gene>
    <name evidence="8" type="ORF">CRU90_06675</name>
</gene>
<organism evidence="8 9">
    <name type="scientific">Arcobacter cloacae</name>
    <dbReference type="NCBI Taxonomy" id="1054034"/>
    <lineage>
        <taxon>Bacteria</taxon>
        <taxon>Pseudomonadati</taxon>
        <taxon>Campylobacterota</taxon>
        <taxon>Epsilonproteobacteria</taxon>
        <taxon>Campylobacterales</taxon>
        <taxon>Arcobacteraceae</taxon>
        <taxon>Arcobacter</taxon>
    </lineage>
</organism>
<dbReference type="InterPro" id="IPR002104">
    <property type="entry name" value="Integrase_catalytic"/>
</dbReference>
<dbReference type="InterPro" id="IPR004107">
    <property type="entry name" value="Integrase_SAM-like_N"/>
</dbReference>
<dbReference type="GO" id="GO:0003677">
    <property type="term" value="F:DNA binding"/>
    <property type="evidence" value="ECO:0007669"/>
    <property type="project" value="UniProtKB-UniRule"/>
</dbReference>
<name>A0A4Q0ZKQ2_9BACT</name>
<dbReference type="PROSITE" id="PS51900">
    <property type="entry name" value="CB"/>
    <property type="match status" value="1"/>
</dbReference>
<evidence type="ECO:0000313" key="9">
    <source>
        <dbReference type="Proteomes" id="UP000290870"/>
    </source>
</evidence>
<keyword evidence="3 5" id="KW-0238">DNA-binding</keyword>
<evidence type="ECO:0000256" key="1">
    <source>
        <dbReference type="ARBA" id="ARBA00022829"/>
    </source>
</evidence>
<feature type="domain" description="Core-binding (CB)" evidence="7">
    <location>
        <begin position="1"/>
        <end position="84"/>
    </location>
</feature>
<dbReference type="GO" id="GO:0015074">
    <property type="term" value="P:DNA integration"/>
    <property type="evidence" value="ECO:0007669"/>
    <property type="project" value="UniProtKB-KW"/>
</dbReference>
<dbReference type="SUPFAM" id="SSF56349">
    <property type="entry name" value="DNA breaking-rejoining enzymes"/>
    <property type="match status" value="1"/>
</dbReference>
<dbReference type="PROSITE" id="PS51898">
    <property type="entry name" value="TYR_RECOMBINASE"/>
    <property type="match status" value="1"/>
</dbReference>
<feature type="domain" description="Tyr recombinase" evidence="6">
    <location>
        <begin position="106"/>
        <end position="297"/>
    </location>
</feature>
<evidence type="ECO:0000256" key="4">
    <source>
        <dbReference type="ARBA" id="ARBA00023172"/>
    </source>
</evidence>
<dbReference type="PANTHER" id="PTHR30349:SF81">
    <property type="entry name" value="TYROSINE RECOMBINASE XERC"/>
    <property type="match status" value="1"/>
</dbReference>
<evidence type="ECO:0000256" key="5">
    <source>
        <dbReference type="PROSITE-ProRule" id="PRU01248"/>
    </source>
</evidence>
<dbReference type="GO" id="GO:0007059">
    <property type="term" value="P:chromosome segregation"/>
    <property type="evidence" value="ECO:0007669"/>
    <property type="project" value="UniProtKB-KW"/>
</dbReference>
<evidence type="ECO:0000313" key="8">
    <source>
        <dbReference type="EMBL" id="RXJ84078.1"/>
    </source>
</evidence>
<reference evidence="8 9" key="1">
    <citation type="submission" date="2017-10" db="EMBL/GenBank/DDBJ databases">
        <title>Genomics of the genus Arcobacter.</title>
        <authorList>
            <person name="Perez-Cataluna A."/>
            <person name="Figueras M.J."/>
        </authorList>
    </citation>
    <scope>NUCLEOTIDE SEQUENCE [LARGE SCALE GENOMIC DNA]</scope>
    <source>
        <strain evidence="8 9">F26</strain>
    </source>
</reference>
<evidence type="ECO:0000259" key="7">
    <source>
        <dbReference type="PROSITE" id="PS51900"/>
    </source>
</evidence>
<dbReference type="InterPro" id="IPR013762">
    <property type="entry name" value="Integrase-like_cat_sf"/>
</dbReference>
<comment type="caution">
    <text evidence="8">The sequence shown here is derived from an EMBL/GenBank/DDBJ whole genome shotgun (WGS) entry which is preliminary data.</text>
</comment>
<keyword evidence="1" id="KW-0159">Chromosome partition</keyword>
<sequence length="309" mass="36926">MTLEEAIKKFKFHCTYEKNLSSKTLRAYDIDINQFLEKFITYKIEKISKFDLKDYVENLYIYSYKIKTIKRKIAVLKAFFNYLEFEELIDINPFRKLKLSLKEPKLLPKTLELKEIKVILKHLYHLKNNFTNKESFSYKLLVRDIVSIEILFSTGIRVSELSNLKKNEINIKLGVIKIFGKGSKERIIQICDKEVLNLLKEYTKLFNSEKNTNEYFLLNRFNKNFSEQCIRNMLQKYQRELGLKHITPHMFRHSFATLLLEEGVDIRYIQNMLGHASISTTQIYTKVTVKHQRKLLNAKHPRRNFNFSL</sequence>